<name>A0A8S4RY98_9NEOP</name>
<dbReference type="GO" id="GO:0008270">
    <property type="term" value="F:zinc ion binding"/>
    <property type="evidence" value="ECO:0007669"/>
    <property type="project" value="UniProtKB-KW"/>
</dbReference>
<keyword evidence="2" id="KW-0863">Zinc-finger</keyword>
<dbReference type="Proteomes" id="UP000838756">
    <property type="component" value="Unassembled WGS sequence"/>
</dbReference>
<accession>A0A8S4RY98</accession>
<protein>
    <submittedName>
        <fullName evidence="5">Jg19944 protein</fullName>
    </submittedName>
</protein>
<dbReference type="Gene3D" id="2.20.25.240">
    <property type="match status" value="2"/>
</dbReference>
<keyword evidence="3" id="KW-0862">Zinc</keyword>
<dbReference type="OrthoDB" id="7485060at2759"/>
<dbReference type="AlphaFoldDB" id="A0A8S4RY98"/>
<dbReference type="Pfam" id="PF04500">
    <property type="entry name" value="FLYWCH"/>
    <property type="match status" value="1"/>
</dbReference>
<evidence type="ECO:0000313" key="5">
    <source>
        <dbReference type="EMBL" id="CAH2242331.1"/>
    </source>
</evidence>
<evidence type="ECO:0000256" key="1">
    <source>
        <dbReference type="ARBA" id="ARBA00022723"/>
    </source>
</evidence>
<evidence type="ECO:0000259" key="4">
    <source>
        <dbReference type="Pfam" id="PF04500"/>
    </source>
</evidence>
<keyword evidence="6" id="KW-1185">Reference proteome</keyword>
<feature type="domain" description="FLYWCH-type" evidence="4">
    <location>
        <begin position="59"/>
        <end position="115"/>
    </location>
</feature>
<proteinExistence type="predicted"/>
<sequence>MINGFTFSEYSPMFWYCTRKKSKYCQAKARTDAHGNLRFLEENHNHALVQAILRARLCRESTNIYIGGHKFFRHSRSLIGNRIRWTCSKKHKLKCKASAVTIDGVVVSTTGLHSHA</sequence>
<dbReference type="InterPro" id="IPR007588">
    <property type="entry name" value="Znf_FLYWCH"/>
</dbReference>
<evidence type="ECO:0000256" key="3">
    <source>
        <dbReference type="ARBA" id="ARBA00022833"/>
    </source>
</evidence>
<evidence type="ECO:0000256" key="2">
    <source>
        <dbReference type="ARBA" id="ARBA00022771"/>
    </source>
</evidence>
<reference evidence="5" key="1">
    <citation type="submission" date="2022-03" db="EMBL/GenBank/DDBJ databases">
        <authorList>
            <person name="Lindestad O."/>
        </authorList>
    </citation>
    <scope>NUCLEOTIDE SEQUENCE</scope>
</reference>
<dbReference type="EMBL" id="CAKXAJ010025638">
    <property type="protein sequence ID" value="CAH2242331.1"/>
    <property type="molecule type" value="Genomic_DNA"/>
</dbReference>
<organism evidence="5 6">
    <name type="scientific">Pararge aegeria aegeria</name>
    <dbReference type="NCBI Taxonomy" id="348720"/>
    <lineage>
        <taxon>Eukaryota</taxon>
        <taxon>Metazoa</taxon>
        <taxon>Ecdysozoa</taxon>
        <taxon>Arthropoda</taxon>
        <taxon>Hexapoda</taxon>
        <taxon>Insecta</taxon>
        <taxon>Pterygota</taxon>
        <taxon>Neoptera</taxon>
        <taxon>Endopterygota</taxon>
        <taxon>Lepidoptera</taxon>
        <taxon>Glossata</taxon>
        <taxon>Ditrysia</taxon>
        <taxon>Papilionoidea</taxon>
        <taxon>Nymphalidae</taxon>
        <taxon>Satyrinae</taxon>
        <taxon>Satyrini</taxon>
        <taxon>Parargina</taxon>
        <taxon>Pararge</taxon>
    </lineage>
</organism>
<evidence type="ECO:0000313" key="6">
    <source>
        <dbReference type="Proteomes" id="UP000838756"/>
    </source>
</evidence>
<keyword evidence="1" id="KW-0479">Metal-binding</keyword>
<gene>
    <name evidence="5" type="primary">jg19944</name>
    <name evidence="5" type="ORF">PAEG_LOCUS18657</name>
</gene>
<comment type="caution">
    <text evidence="5">The sequence shown here is derived from an EMBL/GenBank/DDBJ whole genome shotgun (WGS) entry which is preliminary data.</text>
</comment>